<dbReference type="EMBL" id="LXHQ01000008">
    <property type="protein sequence ID" value="OAV28084.1"/>
    <property type="molecule type" value="Genomic_DNA"/>
</dbReference>
<comment type="caution">
    <text evidence="1">The sequence shown here is derived from an EMBL/GenBank/DDBJ whole genome shotgun (WGS) entry which is preliminary data.</text>
</comment>
<evidence type="ECO:0000313" key="2">
    <source>
        <dbReference type="Proteomes" id="UP000078295"/>
    </source>
</evidence>
<gene>
    <name evidence="1" type="ORF">AO370_0247</name>
</gene>
<name>A0AB36DRP1_MORCA</name>
<organism evidence="1 2">
    <name type="scientific">Moraxella catarrhalis</name>
    <name type="common">Branhamella catarrhalis</name>
    <dbReference type="NCBI Taxonomy" id="480"/>
    <lineage>
        <taxon>Bacteria</taxon>
        <taxon>Pseudomonadati</taxon>
        <taxon>Pseudomonadota</taxon>
        <taxon>Gammaproteobacteria</taxon>
        <taxon>Moraxellales</taxon>
        <taxon>Moraxellaceae</taxon>
        <taxon>Moraxella</taxon>
    </lineage>
</organism>
<accession>A0AB36DRP1</accession>
<sequence>MALIRLELHGSWFPFVAVPWFFSLSQCLDIFTKFSKKFQKNVDSLIYSAIIAPILSELHKITDIPQ</sequence>
<dbReference type="AlphaFoldDB" id="A0AB36DRP1"/>
<reference evidence="1 2" key="1">
    <citation type="journal article" date="2016" name="Genome Biol. Evol.">
        <title>Comparative Genomic Analyses of the Moraxella catarrhalis Serosensitive and Seroresistant Lineages Demonstrate Their Independent Evolution.</title>
        <authorList>
            <person name="Earl J.P."/>
            <person name="de Vries S.P."/>
            <person name="Ahmed A."/>
            <person name="Powell E."/>
            <person name="Schultz M.P."/>
            <person name="Hermans P.W."/>
            <person name="Hill D.J."/>
            <person name="Zhou Z."/>
            <person name="Constantinidou C.I."/>
            <person name="Hu F.Z."/>
            <person name="Bootsma H.J."/>
            <person name="Ehrlich G.D."/>
        </authorList>
    </citation>
    <scope>NUCLEOTIDE SEQUENCE [LARGE SCALE GENOMIC DNA]</scope>
    <source>
        <strain evidence="1 2">F23</strain>
    </source>
</reference>
<protein>
    <submittedName>
        <fullName evidence="1">Uncharacterized protein</fullName>
    </submittedName>
</protein>
<dbReference type="Proteomes" id="UP000078295">
    <property type="component" value="Unassembled WGS sequence"/>
</dbReference>
<evidence type="ECO:0000313" key="1">
    <source>
        <dbReference type="EMBL" id="OAV28084.1"/>
    </source>
</evidence>
<proteinExistence type="predicted"/>